<proteinExistence type="predicted"/>
<accession>A0ABV0MVH5</accession>
<protein>
    <submittedName>
        <fullName evidence="1">Uncharacterized protein</fullName>
    </submittedName>
</protein>
<name>A0ABV0MVH5_9TELE</name>
<reference evidence="1 2" key="1">
    <citation type="submission" date="2021-06" db="EMBL/GenBank/DDBJ databases">
        <authorList>
            <person name="Palmer J.M."/>
        </authorList>
    </citation>
    <scope>NUCLEOTIDE SEQUENCE [LARGE SCALE GENOMIC DNA]</scope>
    <source>
        <strain evidence="1 2">GA_2019</strain>
        <tissue evidence="1">Muscle</tissue>
    </source>
</reference>
<evidence type="ECO:0000313" key="2">
    <source>
        <dbReference type="Proteomes" id="UP001476798"/>
    </source>
</evidence>
<keyword evidence="2" id="KW-1185">Reference proteome</keyword>
<organism evidence="1 2">
    <name type="scientific">Goodea atripinnis</name>
    <dbReference type="NCBI Taxonomy" id="208336"/>
    <lineage>
        <taxon>Eukaryota</taxon>
        <taxon>Metazoa</taxon>
        <taxon>Chordata</taxon>
        <taxon>Craniata</taxon>
        <taxon>Vertebrata</taxon>
        <taxon>Euteleostomi</taxon>
        <taxon>Actinopterygii</taxon>
        <taxon>Neopterygii</taxon>
        <taxon>Teleostei</taxon>
        <taxon>Neoteleostei</taxon>
        <taxon>Acanthomorphata</taxon>
        <taxon>Ovalentaria</taxon>
        <taxon>Atherinomorphae</taxon>
        <taxon>Cyprinodontiformes</taxon>
        <taxon>Goodeidae</taxon>
        <taxon>Goodea</taxon>
    </lineage>
</organism>
<evidence type="ECO:0000313" key="1">
    <source>
        <dbReference type="EMBL" id="MEQ2163127.1"/>
    </source>
</evidence>
<dbReference type="Proteomes" id="UP001476798">
    <property type="component" value="Unassembled WGS sequence"/>
</dbReference>
<sequence length="184" mass="20797">MGPNGPNLVIQSCTSHDIEEYAKLLPDLSQNAVDALVVAIKTEFPRKINMTNIYAFKQKGDEDTNDFITRVIEAVTKYSGIEMPNEVGTEAGVWETLVCDAVIKGMLPHLAQHLKGAYVGWADHPHLADGRRHAKHAQLMFEEWQRSKKEGSDKELPLATITMYQNVGRNRDGGYRRKRRHGFH</sequence>
<comment type="caution">
    <text evidence="1">The sequence shown here is derived from an EMBL/GenBank/DDBJ whole genome shotgun (WGS) entry which is preliminary data.</text>
</comment>
<gene>
    <name evidence="1" type="ORF">GOODEAATRI_027027</name>
</gene>
<dbReference type="EMBL" id="JAHRIO010013456">
    <property type="protein sequence ID" value="MEQ2163127.1"/>
    <property type="molecule type" value="Genomic_DNA"/>
</dbReference>